<keyword evidence="1" id="KW-0472">Membrane</keyword>
<feature type="domain" description="DUF1616" evidence="2">
    <location>
        <begin position="26"/>
        <end position="340"/>
    </location>
</feature>
<sequence>MSTLGNVVRYIERIEFTIPSDLVGTVLLLAVADVLLFYGPAELPLLKVLFGLPMVLFVPGYLVVALLFPRRYTPDGSDHSSRPAQSYYRGLAFGKSQITWKTRAILSVGMSFVVVPLLGVVVALLTGSVVEQSILMAMNVFVIGAVVVGTIQRLYIPAEKRLTVPLREWAQSTSEFFSGGSRVDSILSVVFVVSVVVAVGVMGFALLSPDNGETYTNVALLTEDENGSLVASGYPTDFTTGEGSEMVLRVENYEDAETTYSVVVELQRVSIADNSSTVTEETQLLRTQETVSAGETWEYPHTISPTMEGENLRLAYHVYKGEVPDDPNMENSYRNLHLWISVSDSGESASMTSEVDQ</sequence>
<proteinExistence type="predicted"/>
<organism evidence="3 4">
    <name type="scientific">Haloferax marinum</name>
    <dbReference type="NCBI Taxonomy" id="2666143"/>
    <lineage>
        <taxon>Archaea</taxon>
        <taxon>Methanobacteriati</taxon>
        <taxon>Methanobacteriota</taxon>
        <taxon>Stenosarchaea group</taxon>
        <taxon>Halobacteria</taxon>
        <taxon>Halobacteriales</taxon>
        <taxon>Haloferacaceae</taxon>
        <taxon>Haloferax</taxon>
    </lineage>
</organism>
<evidence type="ECO:0000313" key="4">
    <source>
        <dbReference type="Proteomes" id="UP000443423"/>
    </source>
</evidence>
<feature type="transmembrane region" description="Helical" evidence="1">
    <location>
        <begin position="104"/>
        <end position="127"/>
    </location>
</feature>
<dbReference type="PIRSF" id="PIRSF018671">
    <property type="entry name" value="UCP018671"/>
    <property type="match status" value="1"/>
</dbReference>
<feature type="transmembrane region" description="Helical" evidence="1">
    <location>
        <begin position="45"/>
        <end position="68"/>
    </location>
</feature>
<keyword evidence="1" id="KW-1133">Transmembrane helix</keyword>
<comment type="caution">
    <text evidence="3">The sequence shown here is derived from an EMBL/GenBank/DDBJ whole genome shotgun (WGS) entry which is preliminary data.</text>
</comment>
<dbReference type="InterPro" id="IPR014495">
    <property type="entry name" value="UCP018671"/>
</dbReference>
<dbReference type="InterPro" id="IPR011674">
    <property type="entry name" value="DUF1616"/>
</dbReference>
<dbReference type="OrthoDB" id="82282at2157"/>
<gene>
    <name evidence="3" type="ORF">GJR99_13645</name>
</gene>
<feature type="transmembrane region" description="Helical" evidence="1">
    <location>
        <begin position="133"/>
        <end position="151"/>
    </location>
</feature>
<protein>
    <submittedName>
        <fullName evidence="3">DUF1616 domain-containing protein</fullName>
    </submittedName>
</protein>
<name>A0A6A8G9C8_9EURY</name>
<evidence type="ECO:0000313" key="3">
    <source>
        <dbReference type="EMBL" id="MRW97611.1"/>
    </source>
</evidence>
<dbReference type="AlphaFoldDB" id="A0A6A8G9C8"/>
<keyword evidence="1" id="KW-0812">Transmembrane</keyword>
<evidence type="ECO:0000256" key="1">
    <source>
        <dbReference type="SAM" id="Phobius"/>
    </source>
</evidence>
<accession>A0A6A8G9C8</accession>
<keyword evidence="4" id="KW-1185">Reference proteome</keyword>
<reference evidence="3 4" key="1">
    <citation type="submission" date="2019-11" db="EMBL/GenBank/DDBJ databases">
        <title>Whole genome sequence of Haloferax sp. MBLA0078.</title>
        <authorList>
            <person name="Seo M.-J."/>
            <person name="Cho E.-S."/>
        </authorList>
    </citation>
    <scope>NUCLEOTIDE SEQUENCE [LARGE SCALE GENOMIC DNA]</scope>
    <source>
        <strain evidence="3 4">MBLA0078</strain>
    </source>
</reference>
<dbReference type="EMBL" id="WKJQ01000001">
    <property type="protein sequence ID" value="MRW97611.1"/>
    <property type="molecule type" value="Genomic_DNA"/>
</dbReference>
<dbReference type="Pfam" id="PF07760">
    <property type="entry name" value="DUF1616"/>
    <property type="match status" value="1"/>
</dbReference>
<evidence type="ECO:0000259" key="2">
    <source>
        <dbReference type="Pfam" id="PF07760"/>
    </source>
</evidence>
<feature type="transmembrane region" description="Helical" evidence="1">
    <location>
        <begin position="186"/>
        <end position="207"/>
    </location>
</feature>
<feature type="transmembrane region" description="Helical" evidence="1">
    <location>
        <begin position="21"/>
        <end position="39"/>
    </location>
</feature>
<dbReference type="Proteomes" id="UP000443423">
    <property type="component" value="Unassembled WGS sequence"/>
</dbReference>
<dbReference type="RefSeq" id="WP_151113065.1">
    <property type="nucleotide sequence ID" value="NZ_WKJQ01000001.1"/>
</dbReference>